<proteinExistence type="predicted"/>
<dbReference type="EMBL" id="QQBH01000037">
    <property type="protein sequence ID" value="RDD84667.1"/>
    <property type="molecule type" value="Genomic_DNA"/>
</dbReference>
<gene>
    <name evidence="2" type="ORF">DVZ84_34140</name>
</gene>
<dbReference type="GO" id="GO:0006313">
    <property type="term" value="P:DNA transposition"/>
    <property type="evidence" value="ECO:0007669"/>
    <property type="project" value="InterPro"/>
</dbReference>
<dbReference type="InterPro" id="IPR002559">
    <property type="entry name" value="Transposase_11"/>
</dbReference>
<comment type="caution">
    <text evidence="2">The sequence shown here is derived from an EMBL/GenBank/DDBJ whole genome shotgun (WGS) entry which is preliminary data.</text>
</comment>
<dbReference type="GO" id="GO:0003677">
    <property type="term" value="F:DNA binding"/>
    <property type="evidence" value="ECO:0007669"/>
    <property type="project" value="InterPro"/>
</dbReference>
<dbReference type="Proteomes" id="UP000253742">
    <property type="component" value="Unassembled WGS sequence"/>
</dbReference>
<dbReference type="Pfam" id="PF01609">
    <property type="entry name" value="DDE_Tnp_1"/>
    <property type="match status" value="1"/>
</dbReference>
<protein>
    <recommendedName>
        <fullName evidence="1">Transposase IS4-like domain-containing protein</fullName>
    </recommendedName>
</protein>
<sequence>MDSQLVEVDVTVTFGSRGFDAGERVKGGKRCLFSDVVGLLVAVLVTPVSVTGRDGARSLLSAAGGRFRRLARVWADGG</sequence>
<reference evidence="2 3" key="1">
    <citation type="submission" date="2018-07" db="EMBL/GenBank/DDBJ databases">
        <title>Genome guided investigation of antibiotics producing actinomycetales strain isolated from a Macau mangrove ecosystem.</title>
        <authorList>
            <person name="Hu D."/>
        </authorList>
    </citation>
    <scope>NUCLEOTIDE SEQUENCE [LARGE SCALE GENOMIC DNA]</scope>
    <source>
        <strain evidence="2 3">2297</strain>
    </source>
</reference>
<feature type="domain" description="Transposase IS4-like" evidence="1">
    <location>
        <begin position="1"/>
        <end position="78"/>
    </location>
</feature>
<evidence type="ECO:0000259" key="1">
    <source>
        <dbReference type="Pfam" id="PF01609"/>
    </source>
</evidence>
<evidence type="ECO:0000313" key="3">
    <source>
        <dbReference type="Proteomes" id="UP000253742"/>
    </source>
</evidence>
<evidence type="ECO:0000313" key="2">
    <source>
        <dbReference type="EMBL" id="RDD84667.1"/>
    </source>
</evidence>
<accession>A0A369UW25</accession>
<name>A0A369UW25_9ACTN</name>
<dbReference type="GO" id="GO:0004803">
    <property type="term" value="F:transposase activity"/>
    <property type="evidence" value="ECO:0007669"/>
    <property type="project" value="InterPro"/>
</dbReference>
<organism evidence="2 3">
    <name type="scientific">Streptomyces parvulus</name>
    <dbReference type="NCBI Taxonomy" id="146923"/>
    <lineage>
        <taxon>Bacteria</taxon>
        <taxon>Bacillati</taxon>
        <taxon>Actinomycetota</taxon>
        <taxon>Actinomycetes</taxon>
        <taxon>Kitasatosporales</taxon>
        <taxon>Streptomycetaceae</taxon>
        <taxon>Streptomyces</taxon>
    </lineage>
</organism>
<dbReference type="AlphaFoldDB" id="A0A369UW25"/>